<evidence type="ECO:0000256" key="3">
    <source>
        <dbReference type="ARBA" id="ARBA00005985"/>
    </source>
</evidence>
<dbReference type="EMBL" id="JBHTJO010000002">
    <property type="protein sequence ID" value="MFD0988365.1"/>
    <property type="molecule type" value="Genomic_DNA"/>
</dbReference>
<evidence type="ECO:0000256" key="7">
    <source>
        <dbReference type="ARBA" id="ARBA00022688"/>
    </source>
</evidence>
<evidence type="ECO:0000313" key="13">
    <source>
        <dbReference type="EMBL" id="MFD0988365.1"/>
    </source>
</evidence>
<feature type="transmembrane region" description="Helical" evidence="11">
    <location>
        <begin position="302"/>
        <end position="319"/>
    </location>
</feature>
<keyword evidence="5 11" id="KW-0997">Cell inner membrane</keyword>
<feature type="transmembrane region" description="Helical" evidence="11">
    <location>
        <begin position="194"/>
        <end position="214"/>
    </location>
</feature>
<feature type="transmembrane region" description="Helical" evidence="11">
    <location>
        <begin position="46"/>
        <end position="62"/>
    </location>
</feature>
<evidence type="ECO:0000256" key="1">
    <source>
        <dbReference type="ARBA" id="ARBA00001946"/>
    </source>
</evidence>
<dbReference type="InterPro" id="IPR006370">
    <property type="entry name" value="HB_polyprenyltransferase-like"/>
</dbReference>
<evidence type="ECO:0000256" key="2">
    <source>
        <dbReference type="ARBA" id="ARBA00004141"/>
    </source>
</evidence>
<sequence length="320" mass="34652">MTRPAGQSKAADAGGVADAPQGNWADRYAPAFLLPYLRLARADRPIGFWLLAMPCLWSVSLAERSRDATFPDLWLLLLFAIGAFAMRGAGCTYNDIVDREIDAQVARTRSRPIPSGQVSLKGAVAFLVLLCLIGLAVLLSFNPFAIVTGLLALPIVALYPFVKRFSYWPQAVLGMAFGWGALMGFAAVTGGLSLSAFLLYAGAICWIIGFDTIYGHQDREDDALIGLKSTSLKFGRNTRTWLVGFYTAAWTLILLAGLAAGGEIIFLLGMIAAGAHLFWQVATLDIDDGDNCLTRFRSNRDFGFVVFAAIVLDMYLAAVF</sequence>
<dbReference type="PANTHER" id="PTHR11048">
    <property type="entry name" value="PRENYLTRANSFERASES"/>
    <property type="match status" value="1"/>
</dbReference>
<proteinExistence type="inferred from homology"/>
<organism evidence="13 14">
    <name type="scientific">Methyloligella solikamskensis</name>
    <dbReference type="NCBI Taxonomy" id="1177756"/>
    <lineage>
        <taxon>Bacteria</taxon>
        <taxon>Pseudomonadati</taxon>
        <taxon>Pseudomonadota</taxon>
        <taxon>Alphaproteobacteria</taxon>
        <taxon>Hyphomicrobiales</taxon>
        <taxon>Hyphomicrobiaceae</taxon>
        <taxon>Methyloligella</taxon>
    </lineage>
</organism>
<protein>
    <recommendedName>
        <fullName evidence="11 12">4-hydroxybenzoate octaprenyltransferase</fullName>
        <ecNumber evidence="11 12">2.5.1.39</ecNumber>
    </recommendedName>
    <alternativeName>
        <fullName evidence="11">4-HB polyprenyltransferase</fullName>
    </alternativeName>
</protein>
<comment type="subcellular location">
    <subcellularLocation>
        <location evidence="11">Cell inner membrane</location>
        <topology evidence="11">Multi-pass membrane protein</topology>
    </subcellularLocation>
    <subcellularLocation>
        <location evidence="2">Membrane</location>
        <topology evidence="2">Multi-pass membrane protein</topology>
    </subcellularLocation>
</comment>
<dbReference type="PANTHER" id="PTHR11048:SF28">
    <property type="entry name" value="4-HYDROXYBENZOATE POLYPRENYLTRANSFERASE, MITOCHONDRIAL"/>
    <property type="match status" value="1"/>
</dbReference>
<evidence type="ECO:0000256" key="10">
    <source>
        <dbReference type="ARBA" id="ARBA00023136"/>
    </source>
</evidence>
<dbReference type="InterPro" id="IPR044878">
    <property type="entry name" value="UbiA_sf"/>
</dbReference>
<keyword evidence="6 11" id="KW-0808">Transferase</keyword>
<comment type="cofactor">
    <cofactor evidence="1 11">
        <name>Mg(2+)</name>
        <dbReference type="ChEBI" id="CHEBI:18420"/>
    </cofactor>
</comment>
<comment type="catalytic activity">
    <reaction evidence="11">
        <text>all-trans-octaprenyl diphosphate + 4-hydroxybenzoate = 4-hydroxy-3-(all-trans-octaprenyl)benzoate + diphosphate</text>
        <dbReference type="Rhea" id="RHEA:27782"/>
        <dbReference type="ChEBI" id="CHEBI:1617"/>
        <dbReference type="ChEBI" id="CHEBI:17879"/>
        <dbReference type="ChEBI" id="CHEBI:33019"/>
        <dbReference type="ChEBI" id="CHEBI:57711"/>
        <dbReference type="EC" id="2.5.1.39"/>
    </reaction>
</comment>
<dbReference type="PROSITE" id="PS00943">
    <property type="entry name" value="UBIA"/>
    <property type="match status" value="1"/>
</dbReference>
<evidence type="ECO:0000256" key="11">
    <source>
        <dbReference type="HAMAP-Rule" id="MF_01635"/>
    </source>
</evidence>
<dbReference type="Proteomes" id="UP001597102">
    <property type="component" value="Unassembled WGS sequence"/>
</dbReference>
<dbReference type="GO" id="GO:0008412">
    <property type="term" value="F:4-hydroxybenzoate polyprenyltransferase activity"/>
    <property type="evidence" value="ECO:0007669"/>
    <property type="project" value="UniProtKB-EC"/>
</dbReference>
<feature type="transmembrane region" description="Helical" evidence="11">
    <location>
        <begin position="74"/>
        <end position="97"/>
    </location>
</feature>
<keyword evidence="8 11" id="KW-0812">Transmembrane</keyword>
<comment type="caution">
    <text evidence="13">The sequence shown here is derived from an EMBL/GenBank/DDBJ whole genome shotgun (WGS) entry which is preliminary data.</text>
</comment>
<keyword evidence="9 11" id="KW-1133">Transmembrane helix</keyword>
<evidence type="ECO:0000256" key="5">
    <source>
        <dbReference type="ARBA" id="ARBA00022519"/>
    </source>
</evidence>
<reference evidence="14" key="1">
    <citation type="journal article" date="2019" name="Int. J. Syst. Evol. Microbiol.">
        <title>The Global Catalogue of Microorganisms (GCM) 10K type strain sequencing project: providing services to taxonomists for standard genome sequencing and annotation.</title>
        <authorList>
            <consortium name="The Broad Institute Genomics Platform"/>
            <consortium name="The Broad Institute Genome Sequencing Center for Infectious Disease"/>
            <person name="Wu L."/>
            <person name="Ma J."/>
        </authorList>
    </citation>
    <scope>NUCLEOTIDE SEQUENCE [LARGE SCALE GENOMIC DNA]</scope>
    <source>
        <strain evidence="14">CCUG 61697</strain>
    </source>
</reference>
<feature type="transmembrane region" description="Helical" evidence="11">
    <location>
        <begin position="171"/>
        <end position="188"/>
    </location>
</feature>
<keyword evidence="14" id="KW-1185">Reference proteome</keyword>
<comment type="similarity">
    <text evidence="3 11">Belongs to the UbiA prenyltransferase family.</text>
</comment>
<name>A0ABW3JD15_9HYPH</name>
<feature type="transmembrane region" description="Helical" evidence="11">
    <location>
        <begin position="144"/>
        <end position="162"/>
    </location>
</feature>
<gene>
    <name evidence="11 13" type="primary">ubiA</name>
    <name evidence="13" type="ORF">ACFQ2F_14800</name>
</gene>
<feature type="transmembrane region" description="Helical" evidence="11">
    <location>
        <begin position="118"/>
        <end position="138"/>
    </location>
</feature>
<dbReference type="Gene3D" id="1.20.120.1780">
    <property type="entry name" value="UbiA prenyltransferase"/>
    <property type="match status" value="1"/>
</dbReference>
<keyword evidence="7 11" id="KW-0831">Ubiquinone biosynthesis</keyword>
<feature type="transmembrane region" description="Helical" evidence="11">
    <location>
        <begin position="240"/>
        <end position="258"/>
    </location>
</feature>
<dbReference type="EC" id="2.5.1.39" evidence="11 12"/>
<dbReference type="RefSeq" id="WP_379091379.1">
    <property type="nucleotide sequence ID" value="NZ_JBHTJO010000002.1"/>
</dbReference>
<accession>A0ABW3JD15</accession>
<evidence type="ECO:0000256" key="9">
    <source>
        <dbReference type="ARBA" id="ARBA00022989"/>
    </source>
</evidence>
<dbReference type="InterPro" id="IPR030470">
    <property type="entry name" value="UbiA_prenylTrfase_CS"/>
</dbReference>
<keyword evidence="4 11" id="KW-1003">Cell membrane</keyword>
<evidence type="ECO:0000256" key="4">
    <source>
        <dbReference type="ARBA" id="ARBA00022475"/>
    </source>
</evidence>
<feature type="transmembrane region" description="Helical" evidence="11">
    <location>
        <begin position="264"/>
        <end position="282"/>
    </location>
</feature>
<evidence type="ECO:0000256" key="8">
    <source>
        <dbReference type="ARBA" id="ARBA00022692"/>
    </source>
</evidence>
<dbReference type="CDD" id="cd13959">
    <property type="entry name" value="PT_UbiA_COQ2"/>
    <property type="match status" value="1"/>
</dbReference>
<dbReference type="InterPro" id="IPR039653">
    <property type="entry name" value="Prenyltransferase"/>
</dbReference>
<dbReference type="Pfam" id="PF01040">
    <property type="entry name" value="UbiA"/>
    <property type="match status" value="1"/>
</dbReference>
<keyword evidence="10 11" id="KW-0472">Membrane</keyword>
<comment type="pathway">
    <text evidence="11">Cofactor biosynthesis; ubiquinone biosynthesis.</text>
</comment>
<evidence type="ECO:0000256" key="12">
    <source>
        <dbReference type="NCBIfam" id="TIGR01474"/>
    </source>
</evidence>
<dbReference type="NCBIfam" id="TIGR01474">
    <property type="entry name" value="ubiA_proteo"/>
    <property type="match status" value="1"/>
</dbReference>
<dbReference type="HAMAP" id="MF_01635">
    <property type="entry name" value="UbiA"/>
    <property type="match status" value="1"/>
</dbReference>
<evidence type="ECO:0000313" key="14">
    <source>
        <dbReference type="Proteomes" id="UP001597102"/>
    </source>
</evidence>
<dbReference type="InterPro" id="IPR000537">
    <property type="entry name" value="UbiA_prenyltransferase"/>
</dbReference>
<keyword evidence="11" id="KW-0460">Magnesium</keyword>
<comment type="function">
    <text evidence="11">Catalyzes the prenylation of para-hydroxybenzoate (PHB) with an all-trans polyprenyl group. Mediates the second step in the final reaction sequence of ubiquinone-8 (UQ-8) biosynthesis, which is the condensation of the polyisoprenoid side chain with PHB, generating the first membrane-bound Q intermediate 3-octaprenyl-4-hydroxybenzoate.</text>
</comment>
<evidence type="ECO:0000256" key="6">
    <source>
        <dbReference type="ARBA" id="ARBA00022679"/>
    </source>
</evidence>
<dbReference type="Gene3D" id="1.10.357.140">
    <property type="entry name" value="UbiA prenyltransferase"/>
    <property type="match status" value="1"/>
</dbReference>